<dbReference type="AlphaFoldDB" id="A0A8B7PDL4"/>
<sequence length="143" mass="16474">MTMSTMSSPPPTMNQSHPGSHHPHQTEDHHQHPQHQQPHHHPHQPLDLQSQYYQPPHQRFGSFNSSFSSFNPSFNSFNSMTTFNSFAAGTQNWAPEPKVADSLVNELQIFMHKSAMQMHNRDPHRTEVKPHQCQQCLKSFSSN</sequence>
<feature type="non-terminal residue" evidence="3">
    <location>
        <position position="143"/>
    </location>
</feature>
<dbReference type="Proteomes" id="UP000694843">
    <property type="component" value="Unplaced"/>
</dbReference>
<dbReference type="KEGG" id="hazt:108679591"/>
<organism evidence="2 3">
    <name type="scientific">Hyalella azteca</name>
    <name type="common">Amphipod</name>
    <dbReference type="NCBI Taxonomy" id="294128"/>
    <lineage>
        <taxon>Eukaryota</taxon>
        <taxon>Metazoa</taxon>
        <taxon>Ecdysozoa</taxon>
        <taxon>Arthropoda</taxon>
        <taxon>Crustacea</taxon>
        <taxon>Multicrustacea</taxon>
        <taxon>Malacostraca</taxon>
        <taxon>Eumalacostraca</taxon>
        <taxon>Peracarida</taxon>
        <taxon>Amphipoda</taxon>
        <taxon>Senticaudata</taxon>
        <taxon>Talitrida</taxon>
        <taxon>Talitroidea</taxon>
        <taxon>Hyalellidae</taxon>
        <taxon>Hyalella</taxon>
    </lineage>
</organism>
<accession>A0A8B7PDL4</accession>
<keyword evidence="2" id="KW-1185">Reference proteome</keyword>
<gene>
    <name evidence="3" type="primary">LOC108679591</name>
</gene>
<reference evidence="3" key="1">
    <citation type="submission" date="2025-08" db="UniProtKB">
        <authorList>
            <consortium name="RefSeq"/>
        </authorList>
    </citation>
    <scope>IDENTIFICATION</scope>
</reference>
<feature type="region of interest" description="Disordered" evidence="1">
    <location>
        <begin position="1"/>
        <end position="60"/>
    </location>
</feature>
<evidence type="ECO:0000313" key="3">
    <source>
        <dbReference type="RefSeq" id="XP_018023732.1"/>
    </source>
</evidence>
<dbReference type="GeneID" id="108679591"/>
<dbReference type="RefSeq" id="XP_018023732.1">
    <property type="nucleotide sequence ID" value="XM_018168243.2"/>
</dbReference>
<name>A0A8B7PDL4_HYAAZ</name>
<proteinExistence type="predicted"/>
<evidence type="ECO:0000313" key="2">
    <source>
        <dbReference type="Proteomes" id="UP000694843"/>
    </source>
</evidence>
<evidence type="ECO:0000256" key="1">
    <source>
        <dbReference type="SAM" id="MobiDB-lite"/>
    </source>
</evidence>
<protein>
    <submittedName>
        <fullName evidence="3">Uncharacterized protein LOC108679591</fullName>
    </submittedName>
</protein>
<dbReference type="OrthoDB" id="6343205at2759"/>